<keyword evidence="1" id="KW-0175">Coiled coil</keyword>
<reference evidence="2 3" key="1">
    <citation type="submission" date="2019-06" db="EMBL/GenBank/DDBJ databases">
        <title>Flavobacteriaceae Paucihalobacterium erythroidium CWB-1, complete genome.</title>
        <authorList>
            <person name="Wu S."/>
        </authorList>
    </citation>
    <scope>NUCLEOTIDE SEQUENCE [LARGE SCALE GENOMIC DNA]</scope>
    <source>
        <strain evidence="2 3">CWB-1</strain>
    </source>
</reference>
<keyword evidence="3" id="KW-1185">Reference proteome</keyword>
<dbReference type="AlphaFoldDB" id="A0A506PQR0"/>
<comment type="caution">
    <text evidence="2">The sequence shown here is derived from an EMBL/GenBank/DDBJ whole genome shotgun (WGS) entry which is preliminary data.</text>
</comment>
<dbReference type="EMBL" id="VHIQ01000001">
    <property type="protein sequence ID" value="TPV35592.1"/>
    <property type="molecule type" value="Genomic_DNA"/>
</dbReference>
<sequence>MRTKTIIELLTLSSSLYVLAREHNLFEKIGEMSEKGKEHFNKLAKEDIIDSEGNEVEFIDKFILKANQAKEELEEKIEELIVKFYKKINIAHTDEIAALNIKLEKSENKIALLEARLNHLEAKQ</sequence>
<dbReference type="OrthoDB" id="1448281at2"/>
<evidence type="ECO:0000256" key="1">
    <source>
        <dbReference type="SAM" id="Coils"/>
    </source>
</evidence>
<feature type="coiled-coil region" evidence="1">
    <location>
        <begin position="59"/>
        <end position="123"/>
    </location>
</feature>
<protein>
    <submittedName>
        <fullName evidence="2">Uncharacterized protein</fullName>
    </submittedName>
</protein>
<gene>
    <name evidence="2" type="ORF">FJ651_01395</name>
</gene>
<dbReference type="Proteomes" id="UP000317332">
    <property type="component" value="Unassembled WGS sequence"/>
</dbReference>
<evidence type="ECO:0000313" key="3">
    <source>
        <dbReference type="Proteomes" id="UP000317332"/>
    </source>
</evidence>
<name>A0A506PQR0_9FLAO</name>
<accession>A0A506PQR0</accession>
<proteinExistence type="predicted"/>
<evidence type="ECO:0000313" key="2">
    <source>
        <dbReference type="EMBL" id="TPV35592.1"/>
    </source>
</evidence>
<dbReference type="RefSeq" id="WP_140988602.1">
    <property type="nucleotide sequence ID" value="NZ_VHIQ01000001.1"/>
</dbReference>
<organism evidence="2 3">
    <name type="scientific">Paucihalobacter ruber</name>
    <dbReference type="NCBI Taxonomy" id="2567861"/>
    <lineage>
        <taxon>Bacteria</taxon>
        <taxon>Pseudomonadati</taxon>
        <taxon>Bacteroidota</taxon>
        <taxon>Flavobacteriia</taxon>
        <taxon>Flavobacteriales</taxon>
        <taxon>Flavobacteriaceae</taxon>
        <taxon>Paucihalobacter</taxon>
    </lineage>
</organism>